<dbReference type="PANTHER" id="PTHR43394:SF1">
    <property type="entry name" value="ATP-BINDING CASSETTE SUB-FAMILY B MEMBER 10, MITOCHONDRIAL"/>
    <property type="match status" value="1"/>
</dbReference>
<dbReference type="GO" id="GO:0005886">
    <property type="term" value="C:plasma membrane"/>
    <property type="evidence" value="ECO:0007669"/>
    <property type="project" value="UniProtKB-SubCell"/>
</dbReference>
<evidence type="ECO:0000256" key="7">
    <source>
        <dbReference type="SAM" id="Phobius"/>
    </source>
</evidence>
<feature type="domain" description="ABC transmembrane type-1" evidence="9">
    <location>
        <begin position="28"/>
        <end position="311"/>
    </location>
</feature>
<evidence type="ECO:0000256" key="3">
    <source>
        <dbReference type="ARBA" id="ARBA00022741"/>
    </source>
</evidence>
<dbReference type="Gene3D" id="1.20.1560.10">
    <property type="entry name" value="ABC transporter type 1, transmembrane domain"/>
    <property type="match status" value="1"/>
</dbReference>
<protein>
    <submittedName>
        <fullName evidence="10">ABC transporter, CydDC cysteine exporter (CydDC-E) family, permease/ATP-binding protein CydC</fullName>
    </submittedName>
</protein>
<feature type="domain" description="ABC transporter" evidence="8">
    <location>
        <begin position="344"/>
        <end position="563"/>
    </location>
</feature>
<dbReference type="EMBL" id="CP001940">
    <property type="protein sequence ID" value="ADH85497.1"/>
    <property type="molecule type" value="Genomic_DNA"/>
</dbReference>
<proteinExistence type="predicted"/>
<evidence type="ECO:0000259" key="8">
    <source>
        <dbReference type="PROSITE" id="PS50893"/>
    </source>
</evidence>
<dbReference type="InterPro" id="IPR003593">
    <property type="entry name" value="AAA+_ATPase"/>
</dbReference>
<dbReference type="Gene3D" id="3.40.50.300">
    <property type="entry name" value="P-loop containing nucleotide triphosphate hydrolases"/>
    <property type="match status" value="1"/>
</dbReference>
<feature type="transmembrane region" description="Helical" evidence="7">
    <location>
        <begin position="246"/>
        <end position="268"/>
    </location>
</feature>
<dbReference type="KEGG" id="dak:DaAHT2_0793"/>
<organism evidence="10 11">
    <name type="scientific">Desulfurivibrio alkaliphilus (strain DSM 19089 / UNIQEM U267 / AHT2)</name>
    <dbReference type="NCBI Taxonomy" id="589865"/>
    <lineage>
        <taxon>Bacteria</taxon>
        <taxon>Pseudomonadati</taxon>
        <taxon>Thermodesulfobacteriota</taxon>
        <taxon>Desulfobulbia</taxon>
        <taxon>Desulfobulbales</taxon>
        <taxon>Desulfobulbaceae</taxon>
        <taxon>Desulfurivibrio</taxon>
    </lineage>
</organism>
<dbReference type="RefSeq" id="WP_013163027.1">
    <property type="nucleotide sequence ID" value="NC_014216.1"/>
</dbReference>
<evidence type="ECO:0000259" key="9">
    <source>
        <dbReference type="PROSITE" id="PS50929"/>
    </source>
</evidence>
<evidence type="ECO:0000256" key="2">
    <source>
        <dbReference type="ARBA" id="ARBA00022692"/>
    </source>
</evidence>
<keyword evidence="6 7" id="KW-0472">Membrane</keyword>
<dbReference type="GO" id="GO:0045454">
    <property type="term" value="P:cell redox homeostasis"/>
    <property type="evidence" value="ECO:0007669"/>
    <property type="project" value="InterPro"/>
</dbReference>
<dbReference type="InterPro" id="IPR017871">
    <property type="entry name" value="ABC_transporter-like_CS"/>
</dbReference>
<dbReference type="SUPFAM" id="SSF52540">
    <property type="entry name" value="P-loop containing nucleoside triphosphate hydrolases"/>
    <property type="match status" value="1"/>
</dbReference>
<dbReference type="InterPro" id="IPR011527">
    <property type="entry name" value="ABC1_TM_dom"/>
</dbReference>
<feature type="transmembrane region" description="Helical" evidence="7">
    <location>
        <begin position="167"/>
        <end position="189"/>
    </location>
</feature>
<evidence type="ECO:0000313" key="10">
    <source>
        <dbReference type="EMBL" id="ADH85497.1"/>
    </source>
</evidence>
<dbReference type="InterPro" id="IPR014223">
    <property type="entry name" value="ABC_CydC/D"/>
</dbReference>
<keyword evidence="4 10" id="KW-0067">ATP-binding</keyword>
<keyword evidence="2 7" id="KW-0812">Transmembrane</keyword>
<dbReference type="InterPro" id="IPR036640">
    <property type="entry name" value="ABC1_TM_sf"/>
</dbReference>
<keyword evidence="3" id="KW-0547">Nucleotide-binding</keyword>
<dbReference type="SUPFAM" id="SSF90123">
    <property type="entry name" value="ABC transporter transmembrane region"/>
    <property type="match status" value="1"/>
</dbReference>
<evidence type="ECO:0000256" key="1">
    <source>
        <dbReference type="ARBA" id="ARBA00004651"/>
    </source>
</evidence>
<sequence>MRTNGNFSVFLRLLSLSAPEWPRLLAGVAAAVLTLLSNAALLAVAAWFLASMALAGVSGVPFNYHLPAGAIRTLALLRVAGRYGERLLSHAGTLRLLTRLRTYFFQRLEPLAPAGLADWHSADLFSRLKVDIDQLDRFYLHFLLPVAAAGLVLSALGLFFYCFSPLLAAGLLLLWLFAGAVLPTATLYLGRRPSRRKEQLATELRVGVVELVRGLEELLVLGRSQEMVARLQRTNRLLWREQRRSAALSALTEGGLALLAGLALPLVLTVTVPLVAAGEVAGPYLPLLAVLALVSFESVGQVPAAMQAWGGIERAARRLWAVSEQPAPVPEPPVPAPPPTTWSLEFKEVWFTYPAGRQPVLRGADFRIQAGEKIALVGEVGAGKSSVLNLLLRFYPYQQGAIRLGDKGLETYQSKQLRSWFAVVPQHPYLFNATIHENLLLARPDADDAELHRALAAACLGPWLESLPAGLETVVGSAGCRLSGGQLRRLAMARAIVKNAPVWLLDEPTEGLDQETEALLQTSLATILATKTVLLITHRSSGLAFMDRVLHLSEGRINTMTTA</sequence>
<dbReference type="SMART" id="SM00382">
    <property type="entry name" value="AAA"/>
    <property type="match status" value="1"/>
</dbReference>
<dbReference type="FunCoup" id="D6Z1S2">
    <property type="interactions" value="69"/>
</dbReference>
<dbReference type="Pfam" id="PF00005">
    <property type="entry name" value="ABC_tran"/>
    <property type="match status" value="1"/>
</dbReference>
<evidence type="ECO:0000256" key="5">
    <source>
        <dbReference type="ARBA" id="ARBA00022989"/>
    </source>
</evidence>
<dbReference type="PROSITE" id="PS50893">
    <property type="entry name" value="ABC_TRANSPORTER_2"/>
    <property type="match status" value="1"/>
</dbReference>
<keyword evidence="5 7" id="KW-1133">Transmembrane helix</keyword>
<evidence type="ECO:0000256" key="4">
    <source>
        <dbReference type="ARBA" id="ARBA00022840"/>
    </source>
</evidence>
<dbReference type="STRING" id="589865.DaAHT2_0793"/>
<dbReference type="NCBIfam" id="TIGR02868">
    <property type="entry name" value="CydC"/>
    <property type="match status" value="1"/>
</dbReference>
<dbReference type="InterPro" id="IPR003439">
    <property type="entry name" value="ABC_transporter-like_ATP-bd"/>
</dbReference>
<dbReference type="GO" id="GO:0015421">
    <property type="term" value="F:ABC-type oligopeptide transporter activity"/>
    <property type="evidence" value="ECO:0007669"/>
    <property type="project" value="TreeGrafter"/>
</dbReference>
<dbReference type="GO" id="GO:0034775">
    <property type="term" value="P:glutathione transmembrane transport"/>
    <property type="evidence" value="ECO:0007669"/>
    <property type="project" value="InterPro"/>
</dbReference>
<comment type="subcellular location">
    <subcellularLocation>
        <location evidence="1">Cell membrane</location>
        <topology evidence="1">Multi-pass membrane protein</topology>
    </subcellularLocation>
</comment>
<dbReference type="GO" id="GO:0005524">
    <property type="term" value="F:ATP binding"/>
    <property type="evidence" value="ECO:0007669"/>
    <property type="project" value="UniProtKB-KW"/>
</dbReference>
<feature type="transmembrane region" description="Helical" evidence="7">
    <location>
        <begin position="138"/>
        <end position="161"/>
    </location>
</feature>
<dbReference type="GO" id="GO:0016887">
    <property type="term" value="F:ATP hydrolysis activity"/>
    <property type="evidence" value="ECO:0007669"/>
    <property type="project" value="InterPro"/>
</dbReference>
<evidence type="ECO:0000256" key="6">
    <source>
        <dbReference type="ARBA" id="ARBA00023136"/>
    </source>
</evidence>
<dbReference type="eggNOG" id="COG4987">
    <property type="taxonomic scope" value="Bacteria"/>
</dbReference>
<gene>
    <name evidence="10" type="ordered locus">DaAHT2_0793</name>
</gene>
<dbReference type="OrthoDB" id="9772049at2"/>
<evidence type="ECO:0000313" key="11">
    <source>
        <dbReference type="Proteomes" id="UP000001508"/>
    </source>
</evidence>
<dbReference type="PANTHER" id="PTHR43394">
    <property type="entry name" value="ATP-DEPENDENT PERMEASE MDL1, MITOCHONDRIAL"/>
    <property type="match status" value="1"/>
</dbReference>
<dbReference type="InterPro" id="IPR039421">
    <property type="entry name" value="Type_1_exporter"/>
</dbReference>
<dbReference type="Proteomes" id="UP000001508">
    <property type="component" value="Chromosome"/>
</dbReference>
<reference evidence="11" key="1">
    <citation type="submission" date="2010-02" db="EMBL/GenBank/DDBJ databases">
        <title>Complete sequence of Desulfurivibrio alkaliphilus AHT2.</title>
        <authorList>
            <consortium name="US DOE Joint Genome Institute"/>
            <person name="Pitluck S."/>
            <person name="Chertkov O."/>
            <person name="Detter J.C."/>
            <person name="Han C."/>
            <person name="Tapia R."/>
            <person name="Larimer F."/>
            <person name="Land M."/>
            <person name="Hauser L."/>
            <person name="Kyrpides N."/>
            <person name="Mikhailova N."/>
            <person name="Sorokin D.Y."/>
            <person name="Muyzer G."/>
            <person name="Woyke T."/>
        </authorList>
    </citation>
    <scope>NUCLEOTIDE SEQUENCE [LARGE SCALE GENOMIC DNA]</scope>
    <source>
        <strain evidence="11">DSM 19089 / UNIQEM U267 / AHT2</strain>
    </source>
</reference>
<dbReference type="HOGENOM" id="CLU_000604_84_9_7"/>
<accession>D6Z1S2</accession>
<dbReference type="InterPro" id="IPR027417">
    <property type="entry name" value="P-loop_NTPase"/>
</dbReference>
<dbReference type="AlphaFoldDB" id="D6Z1S2"/>
<dbReference type="InParanoid" id="D6Z1S2"/>
<dbReference type="PROSITE" id="PS50929">
    <property type="entry name" value="ABC_TM1F"/>
    <property type="match status" value="1"/>
</dbReference>
<name>D6Z1S2_DESAT</name>
<dbReference type="PROSITE" id="PS00211">
    <property type="entry name" value="ABC_TRANSPORTER_1"/>
    <property type="match status" value="1"/>
</dbReference>
<keyword evidence="11" id="KW-1185">Reference proteome</keyword>